<organism evidence="7 9">
    <name type="scientific">Didymodactylos carnosus</name>
    <dbReference type="NCBI Taxonomy" id="1234261"/>
    <lineage>
        <taxon>Eukaryota</taxon>
        <taxon>Metazoa</taxon>
        <taxon>Spiralia</taxon>
        <taxon>Gnathifera</taxon>
        <taxon>Rotifera</taxon>
        <taxon>Eurotatoria</taxon>
        <taxon>Bdelloidea</taxon>
        <taxon>Philodinida</taxon>
        <taxon>Philodinidae</taxon>
        <taxon>Didymodactylos</taxon>
    </lineage>
</organism>
<keyword evidence="3" id="KW-0378">Hydrolase</keyword>
<evidence type="ECO:0000256" key="4">
    <source>
        <dbReference type="ARBA" id="ARBA00023157"/>
    </source>
</evidence>
<name>A0A813Z287_9BILA</name>
<evidence type="ECO:0000256" key="1">
    <source>
        <dbReference type="ARBA" id="ARBA00010758"/>
    </source>
</evidence>
<keyword evidence="4" id="KW-1015">Disulfide bond</keyword>
<feature type="signal peptide" evidence="6">
    <location>
        <begin position="1"/>
        <end position="29"/>
    </location>
</feature>
<dbReference type="InterPro" id="IPR029058">
    <property type="entry name" value="AB_hydrolase_fold"/>
</dbReference>
<keyword evidence="5" id="KW-0325">Glycoprotein</keyword>
<evidence type="ECO:0000256" key="3">
    <source>
        <dbReference type="ARBA" id="ARBA00022801"/>
    </source>
</evidence>
<evidence type="ECO:0000256" key="2">
    <source>
        <dbReference type="ARBA" id="ARBA00022729"/>
    </source>
</evidence>
<dbReference type="InterPro" id="IPR002472">
    <property type="entry name" value="Palm_thioest"/>
</dbReference>
<dbReference type="EMBL" id="CAJNOQ010001416">
    <property type="protein sequence ID" value="CAF0893487.1"/>
    <property type="molecule type" value="Genomic_DNA"/>
</dbReference>
<evidence type="ECO:0000256" key="6">
    <source>
        <dbReference type="SAM" id="SignalP"/>
    </source>
</evidence>
<reference evidence="7" key="1">
    <citation type="submission" date="2021-02" db="EMBL/GenBank/DDBJ databases">
        <authorList>
            <person name="Nowell W R."/>
        </authorList>
    </citation>
    <scope>NUCLEOTIDE SEQUENCE</scope>
</reference>
<keyword evidence="2 6" id="KW-0732">Signal</keyword>
<dbReference type="PRINTS" id="PR00414">
    <property type="entry name" value="PPTHIESTRASE"/>
</dbReference>
<dbReference type="Proteomes" id="UP000681722">
    <property type="component" value="Unassembled WGS sequence"/>
</dbReference>
<dbReference type="GO" id="GO:0098599">
    <property type="term" value="F:palmitoyl hydrolase activity"/>
    <property type="evidence" value="ECO:0007669"/>
    <property type="project" value="InterPro"/>
</dbReference>
<dbReference type="GO" id="GO:0005764">
    <property type="term" value="C:lysosome"/>
    <property type="evidence" value="ECO:0007669"/>
    <property type="project" value="TreeGrafter"/>
</dbReference>
<evidence type="ECO:0008006" key="10">
    <source>
        <dbReference type="Google" id="ProtNLM"/>
    </source>
</evidence>
<dbReference type="Proteomes" id="UP000663829">
    <property type="component" value="Unassembled WGS sequence"/>
</dbReference>
<protein>
    <recommendedName>
        <fullName evidence="10">Palmitoyl-protein thioesterase 1</fullName>
    </recommendedName>
</protein>
<gene>
    <name evidence="7" type="ORF">GPM918_LOCUS8250</name>
    <name evidence="8" type="ORF">SRO942_LOCUS8250</name>
</gene>
<dbReference type="SUPFAM" id="SSF53474">
    <property type="entry name" value="alpha/beta-Hydrolases"/>
    <property type="match status" value="1"/>
</dbReference>
<feature type="chain" id="PRO_5035599110" description="Palmitoyl-protein thioesterase 1" evidence="6">
    <location>
        <begin position="30"/>
        <end position="309"/>
    </location>
</feature>
<dbReference type="Pfam" id="PF02089">
    <property type="entry name" value="Palm_thioest"/>
    <property type="match status" value="1"/>
</dbReference>
<dbReference type="AlphaFoldDB" id="A0A813Z287"/>
<comment type="caution">
    <text evidence="7">The sequence shown here is derived from an EMBL/GenBank/DDBJ whole genome shotgun (WGS) entry which is preliminary data.</text>
</comment>
<evidence type="ECO:0000313" key="8">
    <source>
        <dbReference type="EMBL" id="CAF3677320.1"/>
    </source>
</evidence>
<proteinExistence type="inferred from homology"/>
<dbReference type="EMBL" id="CAJOBC010001416">
    <property type="protein sequence ID" value="CAF3677320.1"/>
    <property type="molecule type" value="Genomic_DNA"/>
</dbReference>
<dbReference type="PANTHER" id="PTHR11247:SF67">
    <property type="entry name" value="PALMITOYL-PROTEIN THIOESTERASE 3"/>
    <property type="match status" value="1"/>
</dbReference>
<dbReference type="PANTHER" id="PTHR11247">
    <property type="entry name" value="PALMITOYL-PROTEIN THIOESTERASE/DOLICHYLDIPHOSPHATASE 1"/>
    <property type="match status" value="1"/>
</dbReference>
<accession>A0A813Z287</accession>
<dbReference type="Gene3D" id="3.40.50.1820">
    <property type="entry name" value="alpha/beta hydrolase"/>
    <property type="match status" value="1"/>
</dbReference>
<keyword evidence="9" id="KW-1185">Reference proteome</keyword>
<evidence type="ECO:0000313" key="9">
    <source>
        <dbReference type="Proteomes" id="UP000663829"/>
    </source>
</evidence>
<evidence type="ECO:0000256" key="5">
    <source>
        <dbReference type="ARBA" id="ARBA00023180"/>
    </source>
</evidence>
<evidence type="ECO:0000313" key="7">
    <source>
        <dbReference type="EMBL" id="CAF0893487.1"/>
    </source>
</evidence>
<dbReference type="OrthoDB" id="155976at2759"/>
<sequence>MQQGKSSIPSSSSGLIILLLCAFILSANSFTLKRQGSTWRPVVLMHGITSSADDMNELGSWLTDSFPGIYVKSIEIGNGKDDSFLMPMNSQVAQFCAKVKADPHFNNGFNILGFSQGSLIVRGAVERCSFPNVYNLITISGAHAGIFGIPYLEDLPAHFRELISKYAYTDIAQGMLSISGYWRDPYNLDTYHKKSQFLADINNEDLTPNELYRQNLLKLNAFVMTYSDLDEIITPRQSGWFMGYQTDTLKVELWNSSKVFQDDLIGMKTLLNTDRLHVYTSHTKHRESTHAPNKEFFFKNILQYFNNTL</sequence>
<dbReference type="GO" id="GO:0016790">
    <property type="term" value="F:thiolester hydrolase activity"/>
    <property type="evidence" value="ECO:0007669"/>
    <property type="project" value="TreeGrafter"/>
</dbReference>
<comment type="similarity">
    <text evidence="1">Belongs to the palmitoyl-protein thioesterase family.</text>
</comment>